<dbReference type="Proteomes" id="UP000032142">
    <property type="component" value="Unassembled WGS sequence"/>
</dbReference>
<dbReference type="EMBL" id="KN425597">
    <property type="protein sequence ID" value="KHG23586.1"/>
    <property type="molecule type" value="Genomic_DNA"/>
</dbReference>
<organism evidence="1 2">
    <name type="scientific">Gossypium arboreum</name>
    <name type="common">Tree cotton</name>
    <name type="synonym">Gossypium nanking</name>
    <dbReference type="NCBI Taxonomy" id="29729"/>
    <lineage>
        <taxon>Eukaryota</taxon>
        <taxon>Viridiplantae</taxon>
        <taxon>Streptophyta</taxon>
        <taxon>Embryophyta</taxon>
        <taxon>Tracheophyta</taxon>
        <taxon>Spermatophyta</taxon>
        <taxon>Magnoliopsida</taxon>
        <taxon>eudicotyledons</taxon>
        <taxon>Gunneridae</taxon>
        <taxon>Pentapetalae</taxon>
        <taxon>rosids</taxon>
        <taxon>malvids</taxon>
        <taxon>Malvales</taxon>
        <taxon>Malvaceae</taxon>
        <taxon>Malvoideae</taxon>
        <taxon>Gossypium</taxon>
    </lineage>
</organism>
<proteinExistence type="predicted"/>
<reference evidence="2" key="1">
    <citation type="submission" date="2014-09" db="EMBL/GenBank/DDBJ databases">
        <authorList>
            <person name="Mudge J."/>
            <person name="Ramaraj T."/>
            <person name="Lindquist I.E."/>
            <person name="Bharti A.K."/>
            <person name="Sundararajan A."/>
            <person name="Cameron C.T."/>
            <person name="Woodward J.E."/>
            <person name="May G.D."/>
            <person name="Brubaker C."/>
            <person name="Broadhvest J."/>
            <person name="Wilkins T.A."/>
        </authorList>
    </citation>
    <scope>NUCLEOTIDE SEQUENCE</scope>
    <source>
        <strain evidence="2">cv. AKA8401</strain>
    </source>
</reference>
<name>A0A0B0PJN7_GOSAR</name>
<sequence length="72" mass="7893">MEGSSAQFPLLNKVAQIQFAYLGQRADLHEEECEGGRARSHSWESQFSGLFWHVPEASSAAEIILGVLGLGF</sequence>
<accession>A0A0B0PJN7</accession>
<keyword evidence="2" id="KW-1185">Reference proteome</keyword>
<dbReference type="AlphaFoldDB" id="A0A0B0PJN7"/>
<gene>
    <name evidence="1" type="ORF">F383_09905</name>
</gene>
<protein>
    <submittedName>
        <fullName evidence="1">Golgin subfamily A member 5</fullName>
    </submittedName>
</protein>
<evidence type="ECO:0000313" key="1">
    <source>
        <dbReference type="EMBL" id="KHG23586.1"/>
    </source>
</evidence>
<evidence type="ECO:0000313" key="2">
    <source>
        <dbReference type="Proteomes" id="UP000032142"/>
    </source>
</evidence>